<dbReference type="PROSITE" id="PS00061">
    <property type="entry name" value="ADH_SHORT"/>
    <property type="match status" value="1"/>
</dbReference>
<evidence type="ECO:0000256" key="1">
    <source>
        <dbReference type="ARBA" id="ARBA00006484"/>
    </source>
</evidence>
<dbReference type="PRINTS" id="PR00080">
    <property type="entry name" value="SDRFAMILY"/>
</dbReference>
<gene>
    <name evidence="3" type="ORF">ACFPN2_21155</name>
</gene>
<dbReference type="SUPFAM" id="SSF51735">
    <property type="entry name" value="NAD(P)-binding Rossmann-fold domains"/>
    <property type="match status" value="1"/>
</dbReference>
<dbReference type="PANTHER" id="PTHR42760">
    <property type="entry name" value="SHORT-CHAIN DEHYDROGENASES/REDUCTASES FAMILY MEMBER"/>
    <property type="match status" value="1"/>
</dbReference>
<dbReference type="Gene3D" id="3.40.50.720">
    <property type="entry name" value="NAD(P)-binding Rossmann-like Domain"/>
    <property type="match status" value="1"/>
</dbReference>
<organism evidence="3 4">
    <name type="scientific">Steroidobacter flavus</name>
    <dbReference type="NCBI Taxonomy" id="1842136"/>
    <lineage>
        <taxon>Bacteria</taxon>
        <taxon>Pseudomonadati</taxon>
        <taxon>Pseudomonadota</taxon>
        <taxon>Gammaproteobacteria</taxon>
        <taxon>Steroidobacterales</taxon>
        <taxon>Steroidobacteraceae</taxon>
        <taxon>Steroidobacter</taxon>
    </lineage>
</organism>
<evidence type="ECO:0000313" key="3">
    <source>
        <dbReference type="EMBL" id="MFC4311621.1"/>
    </source>
</evidence>
<dbReference type="InterPro" id="IPR002347">
    <property type="entry name" value="SDR_fam"/>
</dbReference>
<name>A0ABV8SVN8_9GAMM</name>
<dbReference type="EMBL" id="JBHSDU010000005">
    <property type="protein sequence ID" value="MFC4311621.1"/>
    <property type="molecule type" value="Genomic_DNA"/>
</dbReference>
<dbReference type="PANTHER" id="PTHR42760:SF133">
    <property type="entry name" value="3-OXOACYL-[ACYL-CARRIER-PROTEIN] REDUCTASE"/>
    <property type="match status" value="1"/>
</dbReference>
<sequence length="282" mass="29088">MTRLKNVTGLVTGGASGLGKAIAQRLAADGARVIISDVQGDLGRETAAQGSFTFLEQNVCDEEQWRQVISEIETRFGQLNVLVNSAGIAGPMDASTPENTRLEDWRKIFAVNTEGVFLGCRAAIPAMRRAGGGSIVNISSIGGILANSSATAYGASKAAVGHLTQSVAQYCAQERLNIRCNSVHPGAVLTPLLRDVVSGIARSRGLTSEAVVEEIKSTVPGGELVLPEDVAAAVAFLVSADSRQINGEKMIVDGGRVTCSGSFRGNVSVVGGGAISGSENCG</sequence>
<dbReference type="GO" id="GO:0016491">
    <property type="term" value="F:oxidoreductase activity"/>
    <property type="evidence" value="ECO:0007669"/>
    <property type="project" value="UniProtKB-KW"/>
</dbReference>
<dbReference type="InterPro" id="IPR036291">
    <property type="entry name" value="NAD(P)-bd_dom_sf"/>
</dbReference>
<reference evidence="4" key="1">
    <citation type="journal article" date="2019" name="Int. J. Syst. Evol. Microbiol.">
        <title>The Global Catalogue of Microorganisms (GCM) 10K type strain sequencing project: providing services to taxonomists for standard genome sequencing and annotation.</title>
        <authorList>
            <consortium name="The Broad Institute Genomics Platform"/>
            <consortium name="The Broad Institute Genome Sequencing Center for Infectious Disease"/>
            <person name="Wu L."/>
            <person name="Ma J."/>
        </authorList>
    </citation>
    <scope>NUCLEOTIDE SEQUENCE [LARGE SCALE GENOMIC DNA]</scope>
    <source>
        <strain evidence="4">CGMCC 1.10759</strain>
    </source>
</reference>
<accession>A0ABV8SVN8</accession>
<protein>
    <submittedName>
        <fullName evidence="3">SDR family NAD(P)-dependent oxidoreductase</fullName>
        <ecNumber evidence="3">1.1.1.-</ecNumber>
    </submittedName>
</protein>
<evidence type="ECO:0000313" key="4">
    <source>
        <dbReference type="Proteomes" id="UP001595904"/>
    </source>
</evidence>
<dbReference type="RefSeq" id="WP_380600321.1">
    <property type="nucleotide sequence ID" value="NZ_JBHSDU010000005.1"/>
</dbReference>
<evidence type="ECO:0000256" key="2">
    <source>
        <dbReference type="ARBA" id="ARBA00023002"/>
    </source>
</evidence>
<dbReference type="Pfam" id="PF13561">
    <property type="entry name" value="adh_short_C2"/>
    <property type="match status" value="1"/>
</dbReference>
<proteinExistence type="inferred from homology"/>
<keyword evidence="2 3" id="KW-0560">Oxidoreductase</keyword>
<dbReference type="PRINTS" id="PR00081">
    <property type="entry name" value="GDHRDH"/>
</dbReference>
<comment type="caution">
    <text evidence="3">The sequence shown here is derived from an EMBL/GenBank/DDBJ whole genome shotgun (WGS) entry which is preliminary data.</text>
</comment>
<dbReference type="Proteomes" id="UP001595904">
    <property type="component" value="Unassembled WGS sequence"/>
</dbReference>
<dbReference type="EC" id="1.1.1.-" evidence="3"/>
<dbReference type="InterPro" id="IPR020904">
    <property type="entry name" value="Sc_DH/Rdtase_CS"/>
</dbReference>
<keyword evidence="4" id="KW-1185">Reference proteome</keyword>
<comment type="similarity">
    <text evidence="1">Belongs to the short-chain dehydrogenases/reductases (SDR) family.</text>
</comment>